<sequence>MNCRQLELLGEVHSRDNLDASAMEARHGQLDVRQTMVAPCALSPIRTLSSAKGNFTKAKVQVRVARIAGRRQLAFTAIRPI</sequence>
<dbReference type="RefSeq" id="XP_001804991.1">
    <property type="nucleotide sequence ID" value="XM_001804939.1"/>
</dbReference>
<accession>Q0TZV8</accession>
<evidence type="ECO:0000313" key="2">
    <source>
        <dbReference type="Proteomes" id="UP000001055"/>
    </source>
</evidence>
<reference evidence="2" key="1">
    <citation type="journal article" date="2007" name="Plant Cell">
        <title>Dothideomycete-plant interactions illuminated by genome sequencing and EST analysis of the wheat pathogen Stagonospora nodorum.</title>
        <authorList>
            <person name="Hane J.K."/>
            <person name="Lowe R.G."/>
            <person name="Solomon P.S."/>
            <person name="Tan K.C."/>
            <person name="Schoch C.L."/>
            <person name="Spatafora J.W."/>
            <person name="Crous P.W."/>
            <person name="Kodira C."/>
            <person name="Birren B.W."/>
            <person name="Galagan J.E."/>
            <person name="Torriani S.F."/>
            <person name="McDonald B.A."/>
            <person name="Oliver R.P."/>
        </authorList>
    </citation>
    <scope>NUCLEOTIDE SEQUENCE [LARGE SCALE GENOMIC DNA]</scope>
    <source>
        <strain evidence="2">SN15 / ATCC MYA-4574 / FGSC 10173</strain>
    </source>
</reference>
<name>Q0TZV8_PHANO</name>
<dbReference type="AlphaFoldDB" id="Q0TZV8"/>
<dbReference type="Proteomes" id="UP000001055">
    <property type="component" value="Unassembled WGS sequence"/>
</dbReference>
<dbReference type="InParanoid" id="Q0TZV8"/>
<dbReference type="GeneID" id="5981914"/>
<protein>
    <submittedName>
        <fullName evidence="1">Uncharacterized protein</fullName>
    </submittedName>
</protein>
<proteinExistence type="predicted"/>
<dbReference type="EMBL" id="CH445358">
    <property type="protein sequence ID" value="EAT77666.1"/>
    <property type="molecule type" value="Genomic_DNA"/>
</dbReference>
<evidence type="ECO:0000313" key="1">
    <source>
        <dbReference type="EMBL" id="EAT77666.1"/>
    </source>
</evidence>
<dbReference type="KEGG" id="pno:SNOG_14814"/>
<gene>
    <name evidence="1" type="ORF">SNOG_14814</name>
</gene>
<organism evidence="1 2">
    <name type="scientific">Phaeosphaeria nodorum (strain SN15 / ATCC MYA-4574 / FGSC 10173)</name>
    <name type="common">Glume blotch fungus</name>
    <name type="synonym">Parastagonospora nodorum</name>
    <dbReference type="NCBI Taxonomy" id="321614"/>
    <lineage>
        <taxon>Eukaryota</taxon>
        <taxon>Fungi</taxon>
        <taxon>Dikarya</taxon>
        <taxon>Ascomycota</taxon>
        <taxon>Pezizomycotina</taxon>
        <taxon>Dothideomycetes</taxon>
        <taxon>Pleosporomycetidae</taxon>
        <taxon>Pleosporales</taxon>
        <taxon>Pleosporineae</taxon>
        <taxon>Phaeosphaeriaceae</taxon>
        <taxon>Parastagonospora</taxon>
    </lineage>
</organism>